<dbReference type="STRING" id="573061.Clocel_3167"/>
<keyword evidence="1" id="KW-0946">Virion</keyword>
<dbReference type="HOGENOM" id="CLU_042636_2_0_9"/>
<dbReference type="SUPFAM" id="SSF56112">
    <property type="entry name" value="Protein kinase-like (PK-like)"/>
    <property type="match status" value="1"/>
</dbReference>
<dbReference type="NCBIfam" id="TIGR02906">
    <property type="entry name" value="spore_CotS"/>
    <property type="match status" value="1"/>
</dbReference>
<dbReference type="Proteomes" id="UP000002730">
    <property type="component" value="Chromosome"/>
</dbReference>
<dbReference type="InterPro" id="IPR011009">
    <property type="entry name" value="Kinase-like_dom_sf"/>
</dbReference>
<dbReference type="InterPro" id="IPR047175">
    <property type="entry name" value="CotS-like"/>
</dbReference>
<dbReference type="RefSeq" id="WP_013291831.1">
    <property type="nucleotide sequence ID" value="NC_014393.1"/>
</dbReference>
<dbReference type="eggNOG" id="COG2334">
    <property type="taxonomic scope" value="Bacteria"/>
</dbReference>
<dbReference type="Gene3D" id="3.90.1200.10">
    <property type="match status" value="1"/>
</dbReference>
<dbReference type="PANTHER" id="PTHR39179:SF1">
    <property type="entry name" value="SPORE COAT PROTEIN I"/>
    <property type="match status" value="1"/>
</dbReference>
<proteinExistence type="predicted"/>
<sequence length="341" mass="40368">MMREQEIERQFGIKIEAIKPNKGVYFLKTNKGNRCLKKINYGVQKLLFVYGAKEHLINKGFTKVDRYCLNVDGSIYASVNEDIYTLSQWIEGRECDFSNIDDLTLAAKAMAELHEASKGYDPPENSKLKTDIGRWPMLMEKRTKALDKMRDMARKKNMKTSFDLSYIKNYEEFKALGKEAKAILDSSIYPELCRIAEEDKSLCHHDYTYHNIIMDKDNNVNIIDFDYCKREIRAYDIAGFITKVCKRVNWDISYAKIIIDGYNSIKPIMRDEYKVIYSFLMFPQRFWRLSNRFYYNEVNWGQKVYDKKIEALIAELDSFRSFLNEFKECYVVNFEEETKES</sequence>
<dbReference type="KEGG" id="ccb:Clocel_3167"/>
<dbReference type="PANTHER" id="PTHR39179">
    <property type="entry name" value="SPORE COAT PROTEIN I"/>
    <property type="match status" value="1"/>
</dbReference>
<name>D9SU98_CLOC7</name>
<protein>
    <submittedName>
        <fullName evidence="1">Spore coat protein, CotS family</fullName>
    </submittedName>
</protein>
<keyword evidence="2" id="KW-1185">Reference proteome</keyword>
<dbReference type="GO" id="GO:0042601">
    <property type="term" value="C:endospore-forming forespore"/>
    <property type="evidence" value="ECO:0007669"/>
    <property type="project" value="TreeGrafter"/>
</dbReference>
<dbReference type="InterPro" id="IPR014255">
    <property type="entry name" value="Spore_coat_CotS"/>
</dbReference>
<dbReference type="EMBL" id="CP002160">
    <property type="protein sequence ID" value="ADL52853.1"/>
    <property type="molecule type" value="Genomic_DNA"/>
</dbReference>
<organism evidence="1 2">
    <name type="scientific">Clostridium cellulovorans (strain ATCC 35296 / DSM 3052 / OCM 3 / 743B)</name>
    <dbReference type="NCBI Taxonomy" id="573061"/>
    <lineage>
        <taxon>Bacteria</taxon>
        <taxon>Bacillati</taxon>
        <taxon>Bacillota</taxon>
        <taxon>Clostridia</taxon>
        <taxon>Eubacteriales</taxon>
        <taxon>Clostridiaceae</taxon>
        <taxon>Clostridium</taxon>
    </lineage>
</organism>
<dbReference type="OrthoDB" id="9771902at2"/>
<keyword evidence="1" id="KW-0167">Capsid protein</keyword>
<dbReference type="AlphaFoldDB" id="D9SU98"/>
<dbReference type="Gene3D" id="3.30.200.20">
    <property type="entry name" value="Phosphorylase Kinase, domain 1"/>
    <property type="match status" value="1"/>
</dbReference>
<reference evidence="1 2" key="1">
    <citation type="submission" date="2010-08" db="EMBL/GenBank/DDBJ databases">
        <title>Complete sequence of Clostridium cellulovorans 743B.</title>
        <authorList>
            <consortium name="US DOE Joint Genome Institute"/>
            <person name="Lucas S."/>
            <person name="Copeland A."/>
            <person name="Lapidus A."/>
            <person name="Cheng J.-F."/>
            <person name="Bruce D."/>
            <person name="Goodwin L."/>
            <person name="Pitluck S."/>
            <person name="Chertkov O."/>
            <person name="Detter J.C."/>
            <person name="Han C."/>
            <person name="Tapia R."/>
            <person name="Land M."/>
            <person name="Hauser L."/>
            <person name="Chang Y.-J."/>
            <person name="Jeffries C."/>
            <person name="Kyrpides N."/>
            <person name="Ivanova N."/>
            <person name="Mikhailova N."/>
            <person name="Hemme C.L."/>
            <person name="Woyke T."/>
        </authorList>
    </citation>
    <scope>NUCLEOTIDE SEQUENCE [LARGE SCALE GENOMIC DNA]</scope>
    <source>
        <strain evidence="2">ATCC 35296 / DSM 3052 / OCM 3 / 743B</strain>
    </source>
</reference>
<accession>D9SU98</accession>
<evidence type="ECO:0000313" key="1">
    <source>
        <dbReference type="EMBL" id="ADL52853.1"/>
    </source>
</evidence>
<dbReference type="Pfam" id="PF01633">
    <property type="entry name" value="Choline_kinase"/>
    <property type="match status" value="1"/>
</dbReference>
<evidence type="ECO:0000313" key="2">
    <source>
        <dbReference type="Proteomes" id="UP000002730"/>
    </source>
</evidence>
<gene>
    <name evidence="1" type="ordered locus">Clocel_3167</name>
</gene>